<evidence type="ECO:0000313" key="1">
    <source>
        <dbReference type="EMBL" id="CAH1245539.1"/>
    </source>
</evidence>
<protein>
    <submittedName>
        <fullName evidence="1">Hypp7505 protein</fullName>
    </submittedName>
</protein>
<reference evidence="1" key="1">
    <citation type="submission" date="2022-01" db="EMBL/GenBank/DDBJ databases">
        <authorList>
            <person name="Braso-Vives M."/>
        </authorList>
    </citation>
    <scope>NUCLEOTIDE SEQUENCE</scope>
</reference>
<dbReference type="Proteomes" id="UP000838412">
    <property type="component" value="Chromosome 14"/>
</dbReference>
<name>A0A8K0EE23_BRALA</name>
<dbReference type="EMBL" id="OV696699">
    <property type="protein sequence ID" value="CAH1245539.1"/>
    <property type="molecule type" value="Genomic_DNA"/>
</dbReference>
<proteinExistence type="predicted"/>
<dbReference type="AlphaFoldDB" id="A0A8K0EE23"/>
<gene>
    <name evidence="1" type="primary">Hypp7505</name>
    <name evidence="1" type="ORF">BLAG_LOCUS7834</name>
</gene>
<evidence type="ECO:0000313" key="2">
    <source>
        <dbReference type="Proteomes" id="UP000838412"/>
    </source>
</evidence>
<organism evidence="1 2">
    <name type="scientific">Branchiostoma lanceolatum</name>
    <name type="common">Common lancelet</name>
    <name type="synonym">Amphioxus lanceolatum</name>
    <dbReference type="NCBI Taxonomy" id="7740"/>
    <lineage>
        <taxon>Eukaryota</taxon>
        <taxon>Metazoa</taxon>
        <taxon>Chordata</taxon>
        <taxon>Cephalochordata</taxon>
        <taxon>Leptocardii</taxon>
        <taxon>Amphioxiformes</taxon>
        <taxon>Branchiostomatidae</taxon>
        <taxon>Branchiostoma</taxon>
    </lineage>
</organism>
<keyword evidence="2" id="KW-1185">Reference proteome</keyword>
<accession>A0A8K0EE23</accession>
<sequence length="190" mass="22156">MSVDLTSVLKPHEYVCKQSDAAKSEGKFRRFRIYDIKLTKREGIRLLKMLKERTLTQKDQADEIRQMVQRYIGRLREEAADKFGPNSAPIEKFEEMAESMLQNDPAAEFSLMGSKWVTQAQHKEGRKRALWEELLEGWLIRTRGMKQPLFCHSTGRRASLRASKATYTCVMVIFVLHWKLYAQDVTLILT</sequence>